<feature type="domain" description="MmgE/PrpD C-terminal" evidence="3">
    <location>
        <begin position="268"/>
        <end position="439"/>
    </location>
</feature>
<proteinExistence type="inferred from homology"/>
<protein>
    <submittedName>
        <fullName evidence="4">2-methylcitrate dehydratase</fullName>
        <ecNumber evidence="4">4.2.1.79</ecNumber>
    </submittedName>
</protein>
<dbReference type="InterPro" id="IPR042188">
    <property type="entry name" value="MmgE/PrpD_sf_2"/>
</dbReference>
<dbReference type="Pfam" id="PF03972">
    <property type="entry name" value="MmgE_PrpD_N"/>
    <property type="match status" value="1"/>
</dbReference>
<dbReference type="PANTHER" id="PTHR16943">
    <property type="entry name" value="2-METHYLCITRATE DEHYDRATASE-RELATED"/>
    <property type="match status" value="1"/>
</dbReference>
<feature type="domain" description="MmgE/PrpD N-terminal" evidence="2">
    <location>
        <begin position="11"/>
        <end position="249"/>
    </location>
</feature>
<organism evidence="4">
    <name type="scientific">hydrothermal vent metagenome</name>
    <dbReference type="NCBI Taxonomy" id="652676"/>
    <lineage>
        <taxon>unclassified sequences</taxon>
        <taxon>metagenomes</taxon>
        <taxon>ecological metagenomes</taxon>
    </lineage>
</organism>
<evidence type="ECO:0000313" key="4">
    <source>
        <dbReference type="EMBL" id="VAX32772.1"/>
    </source>
</evidence>
<dbReference type="InterPro" id="IPR005656">
    <property type="entry name" value="MmgE_PrpD"/>
</dbReference>
<dbReference type="InterPro" id="IPR036148">
    <property type="entry name" value="MmgE/PrpD_sf"/>
</dbReference>
<dbReference type="Pfam" id="PF19305">
    <property type="entry name" value="MmgE_PrpD_C"/>
    <property type="match status" value="1"/>
</dbReference>
<dbReference type="PANTHER" id="PTHR16943:SF8">
    <property type="entry name" value="2-METHYLCITRATE DEHYDRATASE"/>
    <property type="match status" value="1"/>
</dbReference>
<dbReference type="Gene3D" id="1.10.4100.10">
    <property type="entry name" value="2-methylcitrate dehydratase PrpD"/>
    <property type="match status" value="1"/>
</dbReference>
<dbReference type="SUPFAM" id="SSF103378">
    <property type="entry name" value="2-methylcitrate dehydratase PrpD"/>
    <property type="match status" value="1"/>
</dbReference>
<reference evidence="4" key="1">
    <citation type="submission" date="2018-06" db="EMBL/GenBank/DDBJ databases">
        <authorList>
            <person name="Zhirakovskaya E."/>
        </authorList>
    </citation>
    <scope>NUCLEOTIDE SEQUENCE</scope>
</reference>
<dbReference type="Gene3D" id="3.30.1330.120">
    <property type="entry name" value="2-methylcitrate dehydratase PrpD"/>
    <property type="match status" value="1"/>
</dbReference>
<dbReference type="EMBL" id="UOGF01000096">
    <property type="protein sequence ID" value="VAX32772.1"/>
    <property type="molecule type" value="Genomic_DNA"/>
</dbReference>
<sequence length="460" mass="50437">MKADPQSIAQTLSQFSLAVSYKHFPKKVVHEVKRRLIDTLACSLGGWRSPPAKIARKIGSRTALKNGATLLGTNFKTTPDLAAFANGTAIRYLDYNDTYLSLEPAHPSDNISAALAVAELAGANGKSLIESIVVAYEVQCRLCDAAALRPRGWDHVTYGAFSTALLSAKLLGLSKEKTVHALGLSGNANNALRQTRVGHLSMWKGAAFANTARNGVFAAELARLGMTGPAPIFEGEKGFMKIVSGPFDLPPLRNKGPFKIMNTYIKYYPVEYHAQSAVRAALNLRYKLPRCDVSKIEGIRVGTSDISYEIIGNDPDKWHPKSRETADHSLPYIVAVALMDGKVGLSQFNTRHLNNPNLSALIQKVRIFSDKQHSKRYGETMGNTVSVKISGKTYTETVDIPKGFPGNPLTDAEIEEKFHRLAKPLLSENIRLKILDQLWQVEKIKSVSTLLSLFHLKGKA</sequence>
<dbReference type="GO" id="GO:0047547">
    <property type="term" value="F:2-methylcitrate dehydratase activity"/>
    <property type="evidence" value="ECO:0007669"/>
    <property type="project" value="UniProtKB-EC"/>
</dbReference>
<comment type="similarity">
    <text evidence="1">Belongs to the PrpD family.</text>
</comment>
<dbReference type="InterPro" id="IPR045336">
    <property type="entry name" value="MmgE_PrpD_N"/>
</dbReference>
<keyword evidence="4" id="KW-0456">Lyase</keyword>
<evidence type="ECO:0000256" key="1">
    <source>
        <dbReference type="ARBA" id="ARBA00006174"/>
    </source>
</evidence>
<accession>A0A3B1CWH1</accession>
<name>A0A3B1CWH1_9ZZZZ</name>
<dbReference type="InterPro" id="IPR042183">
    <property type="entry name" value="MmgE/PrpD_sf_1"/>
</dbReference>
<dbReference type="AlphaFoldDB" id="A0A3B1CWH1"/>
<dbReference type="EC" id="4.2.1.79" evidence="4"/>
<dbReference type="InterPro" id="IPR045337">
    <property type="entry name" value="MmgE_PrpD_C"/>
</dbReference>
<gene>
    <name evidence="4" type="ORF">MNBD_NITROSPIRAE01-1564</name>
</gene>
<evidence type="ECO:0000259" key="2">
    <source>
        <dbReference type="Pfam" id="PF03972"/>
    </source>
</evidence>
<evidence type="ECO:0000259" key="3">
    <source>
        <dbReference type="Pfam" id="PF19305"/>
    </source>
</evidence>